<feature type="domain" description="WIBG Mago-binding" evidence="2">
    <location>
        <begin position="16"/>
        <end position="42"/>
    </location>
</feature>
<dbReference type="Proteomes" id="UP001412067">
    <property type="component" value="Unassembled WGS sequence"/>
</dbReference>
<gene>
    <name evidence="3" type="ORF">KSP40_PGU020720</name>
</gene>
<feature type="region of interest" description="Disordered" evidence="1">
    <location>
        <begin position="71"/>
        <end position="91"/>
    </location>
</feature>
<feature type="compositionally biased region" description="Basic and acidic residues" evidence="1">
    <location>
        <begin position="72"/>
        <end position="91"/>
    </location>
</feature>
<dbReference type="SMART" id="SM01273">
    <property type="entry name" value="Mago-bind"/>
    <property type="match status" value="1"/>
</dbReference>
<accession>A0ABR2MR51</accession>
<sequence length="208" mass="24123">MGDEHNTRLMRTPKEGERILAPTRRPDGTLRKPIRIRAGYTPQDEVAIYKSKGTLMRKSAEVVVPPGYEPSMDAKLKTKSAKRNERKKEKKLQTNHDVITVYKLQTYEAITSNTDSLHRVPKYMFDLGVQFNEFTRGNEMVDVSSDVLRRIIILKMLLTLIIQQQQSGQKSLPPEGIDQMEDVDCFRAEYKRLDGKSTNEIYNQRTWF</sequence>
<dbReference type="PANTHER" id="PTHR22959">
    <property type="entry name" value="PYM PROTEIN"/>
    <property type="match status" value="1"/>
</dbReference>
<dbReference type="EMBL" id="JBBWWR010000005">
    <property type="protein sequence ID" value="KAK8966367.1"/>
    <property type="molecule type" value="Genomic_DNA"/>
</dbReference>
<reference evidence="3 4" key="1">
    <citation type="journal article" date="2022" name="Nat. Plants">
        <title>Genomes of leafy and leafless Platanthera orchids illuminate the evolution of mycoheterotrophy.</title>
        <authorList>
            <person name="Li M.H."/>
            <person name="Liu K.W."/>
            <person name="Li Z."/>
            <person name="Lu H.C."/>
            <person name="Ye Q.L."/>
            <person name="Zhang D."/>
            <person name="Wang J.Y."/>
            <person name="Li Y.F."/>
            <person name="Zhong Z.M."/>
            <person name="Liu X."/>
            <person name="Yu X."/>
            <person name="Liu D.K."/>
            <person name="Tu X.D."/>
            <person name="Liu B."/>
            <person name="Hao Y."/>
            <person name="Liao X.Y."/>
            <person name="Jiang Y.T."/>
            <person name="Sun W.H."/>
            <person name="Chen J."/>
            <person name="Chen Y.Q."/>
            <person name="Ai Y."/>
            <person name="Zhai J.W."/>
            <person name="Wu S.S."/>
            <person name="Zhou Z."/>
            <person name="Hsiao Y.Y."/>
            <person name="Wu W.L."/>
            <person name="Chen Y.Y."/>
            <person name="Lin Y.F."/>
            <person name="Hsu J.L."/>
            <person name="Li C.Y."/>
            <person name="Wang Z.W."/>
            <person name="Zhao X."/>
            <person name="Zhong W.Y."/>
            <person name="Ma X.K."/>
            <person name="Ma L."/>
            <person name="Huang J."/>
            <person name="Chen G.Z."/>
            <person name="Huang M.Z."/>
            <person name="Huang L."/>
            <person name="Peng D.H."/>
            <person name="Luo Y.B."/>
            <person name="Zou S.Q."/>
            <person name="Chen S.P."/>
            <person name="Lan S."/>
            <person name="Tsai W.C."/>
            <person name="Van de Peer Y."/>
            <person name="Liu Z.J."/>
        </authorList>
    </citation>
    <scope>NUCLEOTIDE SEQUENCE [LARGE SCALE GENOMIC DNA]</scope>
    <source>
        <strain evidence="3">Lor288</strain>
    </source>
</reference>
<dbReference type="PANTHER" id="PTHR22959:SF0">
    <property type="entry name" value="PARTNER OF Y14 AND MAGO"/>
    <property type="match status" value="1"/>
</dbReference>
<name>A0ABR2MR51_9ASPA</name>
<organism evidence="3 4">
    <name type="scientific">Platanthera guangdongensis</name>
    <dbReference type="NCBI Taxonomy" id="2320717"/>
    <lineage>
        <taxon>Eukaryota</taxon>
        <taxon>Viridiplantae</taxon>
        <taxon>Streptophyta</taxon>
        <taxon>Embryophyta</taxon>
        <taxon>Tracheophyta</taxon>
        <taxon>Spermatophyta</taxon>
        <taxon>Magnoliopsida</taxon>
        <taxon>Liliopsida</taxon>
        <taxon>Asparagales</taxon>
        <taxon>Orchidaceae</taxon>
        <taxon>Orchidoideae</taxon>
        <taxon>Orchideae</taxon>
        <taxon>Orchidinae</taxon>
        <taxon>Platanthera</taxon>
    </lineage>
</organism>
<dbReference type="InterPro" id="IPR036348">
    <property type="entry name" value="WIBG_N_sf"/>
</dbReference>
<keyword evidence="4" id="KW-1185">Reference proteome</keyword>
<evidence type="ECO:0000259" key="2">
    <source>
        <dbReference type="SMART" id="SM01273"/>
    </source>
</evidence>
<protein>
    <recommendedName>
        <fullName evidence="2">WIBG Mago-binding domain-containing protein</fullName>
    </recommendedName>
</protein>
<comment type="caution">
    <text evidence="3">The sequence shown here is derived from an EMBL/GenBank/DDBJ whole genome shotgun (WGS) entry which is preliminary data.</text>
</comment>
<dbReference type="SUPFAM" id="SSF101931">
    <property type="entry name" value="Pym (Within the bgcn gene intron protein, WIBG), N-terminal domain"/>
    <property type="match status" value="1"/>
</dbReference>
<proteinExistence type="predicted"/>
<dbReference type="Pfam" id="PF09282">
    <property type="entry name" value="Mago-bind"/>
    <property type="match status" value="1"/>
</dbReference>
<evidence type="ECO:0000313" key="4">
    <source>
        <dbReference type="Proteomes" id="UP001412067"/>
    </source>
</evidence>
<dbReference type="InterPro" id="IPR015362">
    <property type="entry name" value="WIBG_mago-bd"/>
</dbReference>
<feature type="region of interest" description="Disordered" evidence="1">
    <location>
        <begin position="1"/>
        <end position="29"/>
    </location>
</feature>
<dbReference type="InterPro" id="IPR039333">
    <property type="entry name" value="PYM1"/>
</dbReference>
<evidence type="ECO:0000256" key="1">
    <source>
        <dbReference type="SAM" id="MobiDB-lite"/>
    </source>
</evidence>
<evidence type="ECO:0000313" key="3">
    <source>
        <dbReference type="EMBL" id="KAK8966367.1"/>
    </source>
</evidence>